<evidence type="ECO:0000256" key="1">
    <source>
        <dbReference type="ARBA" id="ARBA00022574"/>
    </source>
</evidence>
<feature type="domain" description="BEACH-type PH" evidence="5">
    <location>
        <begin position="253"/>
        <end position="350"/>
    </location>
</feature>
<dbReference type="PROSITE" id="PS00678">
    <property type="entry name" value="WD_REPEATS_1"/>
    <property type="match status" value="1"/>
</dbReference>
<organism evidence="6 7">
    <name type="scientific">Echeneis naucrates</name>
    <name type="common">Live sharksucker</name>
    <dbReference type="NCBI Taxonomy" id="173247"/>
    <lineage>
        <taxon>Eukaryota</taxon>
        <taxon>Metazoa</taxon>
        <taxon>Chordata</taxon>
        <taxon>Craniata</taxon>
        <taxon>Vertebrata</taxon>
        <taxon>Euteleostomi</taxon>
        <taxon>Actinopterygii</taxon>
        <taxon>Neopterygii</taxon>
        <taxon>Teleostei</taxon>
        <taxon>Neoteleostei</taxon>
        <taxon>Acanthomorphata</taxon>
        <taxon>Carangaria</taxon>
        <taxon>Carangiformes</taxon>
        <taxon>Echeneidae</taxon>
        <taxon>Echeneis</taxon>
    </lineage>
</organism>
<dbReference type="Ensembl" id="ENSENLT00000051963.1">
    <property type="protein sequence ID" value="ENSENLP00000050723.1"/>
    <property type="gene ID" value="ENSENLG00000021213.1"/>
</dbReference>
<reference evidence="6" key="3">
    <citation type="submission" date="2025-09" db="UniProtKB">
        <authorList>
            <consortium name="Ensembl"/>
        </authorList>
    </citation>
    <scope>IDENTIFICATION</scope>
</reference>
<dbReference type="InterPro" id="IPR036372">
    <property type="entry name" value="BEACH_dom_sf"/>
</dbReference>
<dbReference type="PROSITE" id="PS50294">
    <property type="entry name" value="WD_REPEATS_REGION"/>
    <property type="match status" value="2"/>
</dbReference>
<dbReference type="PANTHER" id="PTHR13743">
    <property type="entry name" value="BEIGE/BEACH-RELATED"/>
    <property type="match status" value="1"/>
</dbReference>
<protein>
    <submittedName>
        <fullName evidence="6">Neutral sphingomyelinase (N-SMase) activation associated factor</fullName>
    </submittedName>
</protein>
<dbReference type="InterPro" id="IPR057496">
    <property type="entry name" value="FAN-like_PH"/>
</dbReference>
<feature type="repeat" description="WD" evidence="3">
    <location>
        <begin position="951"/>
        <end position="986"/>
    </location>
</feature>
<dbReference type="InterPro" id="IPR000409">
    <property type="entry name" value="BEACH_dom"/>
</dbReference>
<reference evidence="6" key="1">
    <citation type="submission" date="2021-04" db="EMBL/GenBank/DDBJ databases">
        <authorList>
            <consortium name="Wellcome Sanger Institute Data Sharing"/>
        </authorList>
    </citation>
    <scope>NUCLEOTIDE SEQUENCE [LARGE SCALE GENOMIC DNA]</scope>
</reference>
<dbReference type="Gene3D" id="2.130.10.10">
    <property type="entry name" value="YVTN repeat-like/Quinoprotein amine dehydrogenase"/>
    <property type="match status" value="2"/>
</dbReference>
<evidence type="ECO:0000256" key="3">
    <source>
        <dbReference type="PROSITE-ProRule" id="PRU00221"/>
    </source>
</evidence>
<dbReference type="PROSITE" id="PS51783">
    <property type="entry name" value="PH_BEACH"/>
    <property type="match status" value="1"/>
</dbReference>
<dbReference type="SMART" id="SM00320">
    <property type="entry name" value="WD40"/>
    <property type="match status" value="6"/>
</dbReference>
<accession>A0A665X381</accession>
<evidence type="ECO:0000259" key="4">
    <source>
        <dbReference type="PROSITE" id="PS50197"/>
    </source>
</evidence>
<dbReference type="InterPro" id="IPR001680">
    <property type="entry name" value="WD40_rpt"/>
</dbReference>
<evidence type="ECO:0000259" key="5">
    <source>
        <dbReference type="PROSITE" id="PS51783"/>
    </source>
</evidence>
<dbReference type="InterPro" id="IPR011993">
    <property type="entry name" value="PH-like_dom_sf"/>
</dbReference>
<dbReference type="Pfam" id="PF00400">
    <property type="entry name" value="WD40"/>
    <property type="match status" value="5"/>
</dbReference>
<dbReference type="InterPro" id="IPR015943">
    <property type="entry name" value="WD40/YVTN_repeat-like_dom_sf"/>
</dbReference>
<feature type="repeat" description="WD" evidence="3">
    <location>
        <begin position="828"/>
        <end position="869"/>
    </location>
</feature>
<dbReference type="InterPro" id="IPR023362">
    <property type="entry name" value="PH-BEACH_dom"/>
</dbReference>
<dbReference type="Gene3D" id="2.30.29.30">
    <property type="entry name" value="Pleckstrin-homology domain (PH domain)/Phosphotyrosine-binding domain (PTB)"/>
    <property type="match status" value="1"/>
</dbReference>
<dbReference type="PROSITE" id="PS50082">
    <property type="entry name" value="WD_REPEATS_2"/>
    <property type="match status" value="4"/>
</dbReference>
<dbReference type="FunCoup" id="A0A665X381">
    <property type="interactions" value="325"/>
</dbReference>
<gene>
    <name evidence="6" type="primary">nsmaf</name>
</gene>
<name>A0A665X381_ECHNA</name>
<keyword evidence="1 3" id="KW-0853">WD repeat</keyword>
<dbReference type="InterPro" id="IPR019775">
    <property type="entry name" value="WD40_repeat_CS"/>
</dbReference>
<dbReference type="Proteomes" id="UP000472264">
    <property type="component" value="Chromosome 20"/>
</dbReference>
<keyword evidence="2" id="KW-0677">Repeat</keyword>
<feature type="repeat" description="WD" evidence="3">
    <location>
        <begin position="870"/>
        <end position="911"/>
    </location>
</feature>
<evidence type="ECO:0000313" key="6">
    <source>
        <dbReference type="Ensembl" id="ENSENLP00000050723.1"/>
    </source>
</evidence>
<evidence type="ECO:0000256" key="2">
    <source>
        <dbReference type="ARBA" id="ARBA00022737"/>
    </source>
</evidence>
<dbReference type="SMART" id="SM00568">
    <property type="entry name" value="GRAM"/>
    <property type="match status" value="1"/>
</dbReference>
<sequence>MPPGQPPPPLKKKTERNGCMQLNYKTAELSCPTTRVRVKPLSDIFVRSRGILRFSVFTLISRCRNQTPSGGSAVMAFLKTQERNKERFSLLLLDLEEYYFEHHTANHVTNSSKKERKTRGSFKVCSRSLIFDPDDLTSPIFKIPFRDCKKIEFEEGENNPFTGLRPPVISVTCCQVIYIKESNVISPYRIERGVKTLTFQLEILSKTEDVVQTLLQLHRASCLEKLGEQTAMIAANLQSRLARSSFDKNCFQNVSESPHMECAAEMVMPLVTNPGHVCITDENLYFQPLNGYPEHVIQIKLHKVRRIYKRRHGLRPLGLEVFCTENDLCSDIYLKFYNSADRDEIYYYIATFLENHVTEHTAESYMLQWQRGHLSNYQYLLHLNNLADRSCNDLSQYPVFPWVIADYTSTQLDMTNAATFRDLSKPVGALNMERLDRLLARYRGMPEPRFMYGSHYSSPGYVLFYLVRVAPEHMLCLQNGRYDHPDRMFNSVGETWKNCLEGATDFKELIPEFYGNNCSFLENNQSLDMGRRQNGSLVGDVILPAWASDGSDFLQKHRAALESQYISEHLHEWIDLVFGFKQRGGEAVASHNVFHPLTYEGGIDCDSIEDPNERIAMLTQILEFGQTPTQLFGSPHPQRITPRFQNITCSSSITSPVSELSQASQSEDSSFEDLTEECRKISWANMGNLILVSSHKIHKEAVTGIAVTRDGTAIFSTSQDSTLKMFSRELREFQRSMSFSNMALSSCLILADGKTVACSSWDNNVYFYSIPYGRRQDTLMGHDDAISEMCWFDDRLYTASWDSTTKVWQYESESSLSHRRSQFQLLAELEHDTGVNTIGLSPAGTLLVSGCKDGTVTIWDTSSYEMLQQVHCHTGTIHHTAFSPDSRHVLSVGADSCMMVIDVQTGMVISSVKTEEEQRCFCWDGNQVLCGGQFGDLLLWNLLSNTVTKRIPAHSGAVTAMWMNDLCSTVITGGEDRKIILWKLQS</sequence>
<dbReference type="InterPro" id="IPR050865">
    <property type="entry name" value="BEACH_Domain"/>
</dbReference>
<dbReference type="SUPFAM" id="SSF50978">
    <property type="entry name" value="WD40 repeat-like"/>
    <property type="match status" value="1"/>
</dbReference>
<feature type="repeat" description="WD" evidence="3">
    <location>
        <begin position="779"/>
        <end position="818"/>
    </location>
</feature>
<dbReference type="PANTHER" id="PTHR13743:SF123">
    <property type="entry name" value="PROTEIN FAN"/>
    <property type="match status" value="1"/>
</dbReference>
<dbReference type="FunFam" id="1.10.1540.10:FF:000001">
    <property type="entry name" value="neurobeachin isoform X1"/>
    <property type="match status" value="1"/>
</dbReference>
<proteinExistence type="predicted"/>
<dbReference type="Pfam" id="PF25400">
    <property type="entry name" value="PH_FAN"/>
    <property type="match status" value="1"/>
</dbReference>
<dbReference type="InParanoid" id="A0A665X381"/>
<dbReference type="CDD" id="cd00200">
    <property type="entry name" value="WD40"/>
    <property type="match status" value="1"/>
</dbReference>
<dbReference type="InterPro" id="IPR036322">
    <property type="entry name" value="WD40_repeat_dom_sf"/>
</dbReference>
<dbReference type="SMART" id="SM01026">
    <property type="entry name" value="Beach"/>
    <property type="match status" value="1"/>
</dbReference>
<evidence type="ECO:0000313" key="7">
    <source>
        <dbReference type="Proteomes" id="UP000472264"/>
    </source>
</evidence>
<keyword evidence="7" id="KW-1185">Reference proteome</keyword>
<dbReference type="PROSITE" id="PS50197">
    <property type="entry name" value="BEACH"/>
    <property type="match status" value="1"/>
</dbReference>
<dbReference type="InterPro" id="IPR004182">
    <property type="entry name" value="GRAM"/>
</dbReference>
<dbReference type="OMA" id="QVYKRRY"/>
<dbReference type="SUPFAM" id="SSF81837">
    <property type="entry name" value="BEACH domain"/>
    <property type="match status" value="1"/>
</dbReference>
<dbReference type="SUPFAM" id="SSF50729">
    <property type="entry name" value="PH domain-like"/>
    <property type="match status" value="1"/>
</dbReference>
<dbReference type="AlphaFoldDB" id="A0A665X381"/>
<reference evidence="6" key="2">
    <citation type="submission" date="2025-08" db="UniProtKB">
        <authorList>
            <consortium name="Ensembl"/>
        </authorList>
    </citation>
    <scope>IDENTIFICATION</scope>
</reference>
<dbReference type="Pfam" id="PF02893">
    <property type="entry name" value="GRAM"/>
    <property type="match status" value="1"/>
</dbReference>
<dbReference type="CDD" id="cd06071">
    <property type="entry name" value="Beach"/>
    <property type="match status" value="1"/>
</dbReference>
<dbReference type="Pfam" id="PF02138">
    <property type="entry name" value="Beach"/>
    <property type="match status" value="1"/>
</dbReference>
<feature type="domain" description="BEACH" evidence="4">
    <location>
        <begin position="354"/>
        <end position="639"/>
    </location>
</feature>
<dbReference type="Gene3D" id="1.10.1540.10">
    <property type="entry name" value="BEACH domain"/>
    <property type="match status" value="1"/>
</dbReference>